<evidence type="ECO:0000256" key="2">
    <source>
        <dbReference type="ARBA" id="ARBA00010989"/>
    </source>
</evidence>
<dbReference type="GO" id="GO:0050660">
    <property type="term" value="F:flavin adenine dinucleotide binding"/>
    <property type="evidence" value="ECO:0007669"/>
    <property type="project" value="InterPro"/>
</dbReference>
<keyword evidence="8" id="KW-1185">Reference proteome</keyword>
<reference evidence="7 8" key="1">
    <citation type="submission" date="2018-11" db="EMBL/GenBank/DDBJ databases">
        <title>Genome sequence and assembly of Colletotrichum spinosum.</title>
        <authorList>
            <person name="Gan P."/>
            <person name="Shirasu K."/>
        </authorList>
    </citation>
    <scope>NUCLEOTIDE SEQUENCE [LARGE SCALE GENOMIC DNA]</scope>
    <source>
        <strain evidence="7 8">CBS 515.97</strain>
    </source>
</reference>
<evidence type="ECO:0000256" key="1">
    <source>
        <dbReference type="ARBA" id="ARBA00001974"/>
    </source>
</evidence>
<sequence length="379" mass="42693">MAEPTVLIIGAGTFGTSTAYHLSKTYKDPSRVTILDRWGSSRTSPKVAAAIDVNRIIRTDYVNPLYCNLANEAIHPWFWDIELGHFFHKTGWVVLDEKGNEFTKNVRQTFRQRGSDYTKETDVNDLSKRWGILNGMKRDDLGDAYFNPEAGWCDAAAATERFMAVAEKKGVKRVTAEVLELVFDPEKKQIAGAQTTDGRVWTADKIVLASGAWTSRLLAPVEDALRLEEHDRVERQIKAVGRISAYYTLSPRETDLLQDMPVLVYGGRGILTPPSRENRTLKINDLATEFVNTIRRESGHQISVPSTRHQEDVPERLKSESEALLGKMMPGFAAGRNPDRWRICWDAATPTGDWLLCKHPHPQLQNLHLVVGGNFSSYK</sequence>
<comment type="similarity">
    <text evidence="2">Belongs to the MSOX/MTOX family.</text>
</comment>
<comment type="cofactor">
    <cofactor evidence="1">
        <name>FAD</name>
        <dbReference type="ChEBI" id="CHEBI:57692"/>
    </cofactor>
</comment>
<dbReference type="PANTHER" id="PTHR10961">
    <property type="entry name" value="PEROXISOMAL SARCOSINE OXIDASE"/>
    <property type="match status" value="1"/>
</dbReference>
<evidence type="ECO:0000259" key="6">
    <source>
        <dbReference type="Pfam" id="PF01266"/>
    </source>
</evidence>
<dbReference type="Pfam" id="PF01266">
    <property type="entry name" value="DAO"/>
    <property type="match status" value="1"/>
</dbReference>
<accession>A0A4R8Q859</accession>
<dbReference type="InterPro" id="IPR006076">
    <property type="entry name" value="FAD-dep_OxRdtase"/>
</dbReference>
<organism evidence="7 8">
    <name type="scientific">Colletotrichum spinosum</name>
    <dbReference type="NCBI Taxonomy" id="1347390"/>
    <lineage>
        <taxon>Eukaryota</taxon>
        <taxon>Fungi</taxon>
        <taxon>Dikarya</taxon>
        <taxon>Ascomycota</taxon>
        <taxon>Pezizomycotina</taxon>
        <taxon>Sordariomycetes</taxon>
        <taxon>Hypocreomycetidae</taxon>
        <taxon>Glomerellales</taxon>
        <taxon>Glomerellaceae</taxon>
        <taxon>Colletotrichum</taxon>
        <taxon>Colletotrichum orbiculare species complex</taxon>
    </lineage>
</organism>
<dbReference type="InterPro" id="IPR045170">
    <property type="entry name" value="MTOX"/>
</dbReference>
<evidence type="ECO:0000313" key="7">
    <source>
        <dbReference type="EMBL" id="TDZ32946.1"/>
    </source>
</evidence>
<proteinExistence type="inferred from homology"/>
<dbReference type="InterPro" id="IPR036188">
    <property type="entry name" value="FAD/NAD-bd_sf"/>
</dbReference>
<evidence type="ECO:0000256" key="4">
    <source>
        <dbReference type="ARBA" id="ARBA00022827"/>
    </source>
</evidence>
<dbReference type="AlphaFoldDB" id="A0A4R8Q859"/>
<evidence type="ECO:0000313" key="8">
    <source>
        <dbReference type="Proteomes" id="UP000295083"/>
    </source>
</evidence>
<dbReference type="SUPFAM" id="SSF51905">
    <property type="entry name" value="FAD/NAD(P)-binding domain"/>
    <property type="match status" value="1"/>
</dbReference>
<evidence type="ECO:0000256" key="3">
    <source>
        <dbReference type="ARBA" id="ARBA00022630"/>
    </source>
</evidence>
<dbReference type="Proteomes" id="UP000295083">
    <property type="component" value="Unassembled WGS sequence"/>
</dbReference>
<comment type="caution">
    <text evidence="7">The sequence shown here is derived from an EMBL/GenBank/DDBJ whole genome shotgun (WGS) entry which is preliminary data.</text>
</comment>
<dbReference type="Gene3D" id="3.30.9.10">
    <property type="entry name" value="D-Amino Acid Oxidase, subunit A, domain 2"/>
    <property type="match status" value="1"/>
</dbReference>
<evidence type="ECO:0000256" key="5">
    <source>
        <dbReference type="ARBA" id="ARBA00023002"/>
    </source>
</evidence>
<dbReference type="EMBL" id="QAPG01000070">
    <property type="protein sequence ID" value="TDZ32946.1"/>
    <property type="molecule type" value="Genomic_DNA"/>
</dbReference>
<dbReference type="Gene3D" id="3.50.50.60">
    <property type="entry name" value="FAD/NAD(P)-binding domain"/>
    <property type="match status" value="1"/>
</dbReference>
<keyword evidence="5" id="KW-0560">Oxidoreductase</keyword>
<dbReference type="GO" id="GO:0051698">
    <property type="term" value="F:saccharopine oxidase activity"/>
    <property type="evidence" value="ECO:0007669"/>
    <property type="project" value="TreeGrafter"/>
</dbReference>
<keyword evidence="4" id="KW-0274">FAD</keyword>
<keyword evidence="3" id="KW-0285">Flavoprotein</keyword>
<dbReference type="PANTHER" id="PTHR10961:SF37">
    <property type="entry name" value="FAD DEPENDENT OXIDOREDUCTASE DOMAIN-CONTAINING PROTEIN"/>
    <property type="match status" value="1"/>
</dbReference>
<gene>
    <name evidence="7" type="primary">fap1-4</name>
    <name evidence="7" type="ORF">C8035_v006038</name>
</gene>
<name>A0A4R8Q859_9PEZI</name>
<protein>
    <submittedName>
        <fullName evidence="7">L-pipecolate oxidase</fullName>
    </submittedName>
</protein>
<feature type="domain" description="FAD dependent oxidoreductase" evidence="6">
    <location>
        <begin position="6"/>
        <end position="373"/>
    </location>
</feature>
<dbReference type="GO" id="GO:0008115">
    <property type="term" value="F:sarcosine oxidase activity"/>
    <property type="evidence" value="ECO:0007669"/>
    <property type="project" value="TreeGrafter"/>
</dbReference>